<dbReference type="PROSITE" id="PS00237">
    <property type="entry name" value="G_PROTEIN_RECEP_F1_1"/>
    <property type="match status" value="1"/>
</dbReference>
<comment type="similarity">
    <text evidence="9">Belongs to the G-protein coupled receptor 1 family.</text>
</comment>
<keyword evidence="6 11" id="KW-0472">Membrane</keyword>
<protein>
    <recommendedName>
        <fullName evidence="12">G-protein coupled receptors family 1 profile domain-containing protein</fullName>
    </recommendedName>
</protein>
<evidence type="ECO:0000313" key="14">
    <source>
        <dbReference type="Proteomes" id="UP000007110"/>
    </source>
</evidence>
<dbReference type="PROSITE" id="PS50262">
    <property type="entry name" value="G_PROTEIN_RECEP_F1_2"/>
    <property type="match status" value="1"/>
</dbReference>
<dbReference type="SMART" id="SM01381">
    <property type="entry name" value="7TM_GPCR_Srsx"/>
    <property type="match status" value="1"/>
</dbReference>
<dbReference type="GO" id="GO:0004930">
    <property type="term" value="F:G protein-coupled receptor activity"/>
    <property type="evidence" value="ECO:0007669"/>
    <property type="project" value="UniProtKB-KW"/>
</dbReference>
<dbReference type="PRINTS" id="PR00237">
    <property type="entry name" value="GPCRRHODOPSN"/>
</dbReference>
<dbReference type="InParanoid" id="A0A7M7GGM3"/>
<feature type="region of interest" description="Disordered" evidence="10">
    <location>
        <begin position="231"/>
        <end position="253"/>
    </location>
</feature>
<dbReference type="FunCoup" id="A0A7M7GGM3">
    <property type="interactions" value="43"/>
</dbReference>
<feature type="transmembrane region" description="Helical" evidence="11">
    <location>
        <begin position="27"/>
        <end position="51"/>
    </location>
</feature>
<dbReference type="GeneID" id="589531"/>
<dbReference type="Pfam" id="PF00001">
    <property type="entry name" value="7tm_1"/>
    <property type="match status" value="1"/>
</dbReference>
<evidence type="ECO:0000259" key="12">
    <source>
        <dbReference type="PROSITE" id="PS50262"/>
    </source>
</evidence>
<feature type="compositionally biased region" description="Polar residues" evidence="10">
    <location>
        <begin position="231"/>
        <end position="240"/>
    </location>
</feature>
<keyword evidence="8 9" id="KW-0807">Transducer</keyword>
<feature type="transmembrane region" description="Helical" evidence="11">
    <location>
        <begin position="104"/>
        <end position="125"/>
    </location>
</feature>
<evidence type="ECO:0000256" key="7">
    <source>
        <dbReference type="ARBA" id="ARBA00023170"/>
    </source>
</evidence>
<keyword evidence="2" id="KW-1003">Cell membrane</keyword>
<dbReference type="SUPFAM" id="SSF81321">
    <property type="entry name" value="Family A G protein-coupled receptor-like"/>
    <property type="match status" value="1"/>
</dbReference>
<feature type="transmembrane region" description="Helical" evidence="11">
    <location>
        <begin position="146"/>
        <end position="167"/>
    </location>
</feature>
<dbReference type="InterPro" id="IPR000276">
    <property type="entry name" value="GPCR_Rhodpsn"/>
</dbReference>
<feature type="domain" description="G-protein coupled receptors family 1 profile" evidence="12">
    <location>
        <begin position="43"/>
        <end position="310"/>
    </location>
</feature>
<evidence type="ECO:0000256" key="9">
    <source>
        <dbReference type="RuleBase" id="RU000688"/>
    </source>
</evidence>
<dbReference type="GO" id="GO:0005886">
    <property type="term" value="C:plasma membrane"/>
    <property type="evidence" value="ECO:0007669"/>
    <property type="project" value="UniProtKB-SubCell"/>
</dbReference>
<dbReference type="OMA" id="WANIPEP"/>
<keyword evidence="7 9" id="KW-0675">Receptor</keyword>
<keyword evidence="5 9" id="KW-0297">G-protein coupled receptor</keyword>
<feature type="transmembrane region" description="Helical" evidence="11">
    <location>
        <begin position="291"/>
        <end position="311"/>
    </location>
</feature>
<reference evidence="14" key="1">
    <citation type="submission" date="2015-02" db="EMBL/GenBank/DDBJ databases">
        <title>Genome sequencing for Strongylocentrotus purpuratus.</title>
        <authorList>
            <person name="Murali S."/>
            <person name="Liu Y."/>
            <person name="Vee V."/>
            <person name="English A."/>
            <person name="Wang M."/>
            <person name="Skinner E."/>
            <person name="Han Y."/>
            <person name="Muzny D.M."/>
            <person name="Worley K.C."/>
            <person name="Gibbs R.A."/>
        </authorList>
    </citation>
    <scope>NUCLEOTIDE SEQUENCE</scope>
</reference>
<feature type="transmembrane region" description="Helical" evidence="11">
    <location>
        <begin position="63"/>
        <end position="84"/>
    </location>
</feature>
<dbReference type="PANTHER" id="PTHR24228">
    <property type="entry name" value="B2 BRADYKININ RECEPTOR/ANGIOTENSIN II RECEPTOR"/>
    <property type="match status" value="1"/>
</dbReference>
<dbReference type="KEGG" id="spu:589531"/>
<keyword evidence="3 9" id="KW-0812">Transmembrane</keyword>
<dbReference type="AlphaFoldDB" id="A0A7M7GGM3"/>
<dbReference type="InterPro" id="IPR017452">
    <property type="entry name" value="GPCR_Rhodpsn_7TM"/>
</dbReference>
<accession>A0A7M7GGM3</accession>
<evidence type="ECO:0000256" key="2">
    <source>
        <dbReference type="ARBA" id="ARBA00022475"/>
    </source>
</evidence>
<dbReference type="EnsemblMetazoa" id="XM_003727648">
    <property type="protein sequence ID" value="XP_003727696"/>
    <property type="gene ID" value="LOC589531"/>
</dbReference>
<evidence type="ECO:0000256" key="8">
    <source>
        <dbReference type="ARBA" id="ARBA00023224"/>
    </source>
</evidence>
<evidence type="ECO:0000256" key="11">
    <source>
        <dbReference type="SAM" id="Phobius"/>
    </source>
</evidence>
<keyword evidence="14" id="KW-1185">Reference proteome</keyword>
<reference evidence="13" key="2">
    <citation type="submission" date="2021-01" db="UniProtKB">
        <authorList>
            <consortium name="EnsemblMetazoa"/>
        </authorList>
    </citation>
    <scope>IDENTIFICATION</scope>
</reference>
<dbReference type="PANTHER" id="PTHR24228:SF72">
    <property type="entry name" value="G-PROTEIN COUPLED RECEPTORS FAMILY 1 PROFILE DOMAIN-CONTAINING PROTEIN"/>
    <property type="match status" value="1"/>
</dbReference>
<evidence type="ECO:0000256" key="10">
    <source>
        <dbReference type="SAM" id="MobiDB-lite"/>
    </source>
</evidence>
<feature type="transmembrane region" description="Helical" evidence="11">
    <location>
        <begin position="265"/>
        <end position="285"/>
    </location>
</feature>
<comment type="subcellular location">
    <subcellularLocation>
        <location evidence="1">Cell membrane</location>
        <topology evidence="1">Multi-pass membrane protein</topology>
    </subcellularLocation>
</comment>
<evidence type="ECO:0000256" key="3">
    <source>
        <dbReference type="ARBA" id="ARBA00022692"/>
    </source>
</evidence>
<dbReference type="Gene3D" id="1.20.1070.10">
    <property type="entry name" value="Rhodopsin 7-helix transmembrane proteins"/>
    <property type="match status" value="1"/>
</dbReference>
<evidence type="ECO:0000256" key="5">
    <source>
        <dbReference type="ARBA" id="ARBA00023040"/>
    </source>
</evidence>
<evidence type="ECO:0000256" key="1">
    <source>
        <dbReference type="ARBA" id="ARBA00004651"/>
    </source>
</evidence>
<evidence type="ECO:0000256" key="6">
    <source>
        <dbReference type="ARBA" id="ARBA00023136"/>
    </source>
</evidence>
<evidence type="ECO:0000313" key="13">
    <source>
        <dbReference type="EnsemblMetazoa" id="XP_003727696"/>
    </source>
</evidence>
<name>A0A7M7GGM3_STRPU</name>
<sequence length="350" mass="38904">MSLSEEVNTTGSGGGKDFRFTDYNQRLVLAITFIVISVVGSIGNSIVIAAVAMSRKLRTATNVFVVSLAIADLLTNLFLPWNVIALLNEDREQWPMEESLCVMAAIILYTCVGSSVYSLAAIGLNRFVLITQPIHVYHHYYSKVRMGIMVMFTWVIPLFLSLLPLIFGLGQLGYDAKYGTCTHKTSHPLSDYYSLTQAVIIYPIPLTVILVSYVAIYVHVRAHTKTITEIQDTSESSSSTHKPKRRESTARRSISKRQVEITKNLFYVVCAFVLCITPYCASLVIPGSESFIPWAGAIILMNACINPVIYATKHPHFKKVMFAIIRCRLSAIPEPSSDCLRAQGQPIPSR</sequence>
<proteinExistence type="inferred from homology"/>
<evidence type="ECO:0000256" key="4">
    <source>
        <dbReference type="ARBA" id="ARBA00022989"/>
    </source>
</evidence>
<organism evidence="13 14">
    <name type="scientific">Strongylocentrotus purpuratus</name>
    <name type="common">Purple sea urchin</name>
    <dbReference type="NCBI Taxonomy" id="7668"/>
    <lineage>
        <taxon>Eukaryota</taxon>
        <taxon>Metazoa</taxon>
        <taxon>Echinodermata</taxon>
        <taxon>Eleutherozoa</taxon>
        <taxon>Echinozoa</taxon>
        <taxon>Echinoidea</taxon>
        <taxon>Euechinoidea</taxon>
        <taxon>Echinacea</taxon>
        <taxon>Camarodonta</taxon>
        <taxon>Echinidea</taxon>
        <taxon>Strongylocentrotidae</taxon>
        <taxon>Strongylocentrotus</taxon>
    </lineage>
</organism>
<dbReference type="GO" id="GO:0007186">
    <property type="term" value="P:G protein-coupled receptor signaling pathway"/>
    <property type="evidence" value="ECO:0000318"/>
    <property type="project" value="GO_Central"/>
</dbReference>
<dbReference type="OrthoDB" id="10044919at2759"/>
<dbReference type="CDD" id="cd00637">
    <property type="entry name" value="7tm_classA_rhodopsin-like"/>
    <property type="match status" value="1"/>
</dbReference>
<feature type="transmembrane region" description="Helical" evidence="11">
    <location>
        <begin position="199"/>
        <end position="220"/>
    </location>
</feature>
<dbReference type="Proteomes" id="UP000007110">
    <property type="component" value="Unassembled WGS sequence"/>
</dbReference>
<dbReference type="RefSeq" id="XP_003727696.2">
    <property type="nucleotide sequence ID" value="XM_003727648.3"/>
</dbReference>
<keyword evidence="4 11" id="KW-1133">Transmembrane helix</keyword>